<dbReference type="InterPro" id="IPR011990">
    <property type="entry name" value="TPR-like_helical_dom_sf"/>
</dbReference>
<feature type="repeat" description="PPR" evidence="2">
    <location>
        <begin position="393"/>
        <end position="427"/>
    </location>
</feature>
<dbReference type="InterPro" id="IPR046848">
    <property type="entry name" value="E_motif"/>
</dbReference>
<dbReference type="FunFam" id="1.25.40.10:FF:000348">
    <property type="entry name" value="Pentatricopeptide repeat-containing protein chloroplastic"/>
    <property type="match status" value="1"/>
</dbReference>
<dbReference type="InterPro" id="IPR046960">
    <property type="entry name" value="PPR_At4g14850-like_plant"/>
</dbReference>
<comment type="caution">
    <text evidence="3">The sequence shown here is derived from an EMBL/GenBank/DDBJ whole genome shotgun (WGS) entry which is preliminary data.</text>
</comment>
<accession>A0AA88DV27</accession>
<feature type="repeat" description="PPR" evidence="2">
    <location>
        <begin position="254"/>
        <end position="288"/>
    </location>
</feature>
<dbReference type="GO" id="GO:0003723">
    <property type="term" value="F:RNA binding"/>
    <property type="evidence" value="ECO:0007669"/>
    <property type="project" value="InterPro"/>
</dbReference>
<protein>
    <recommendedName>
        <fullName evidence="5">Pentatricopeptide repeat-containing protein</fullName>
    </recommendedName>
</protein>
<name>A0AA88DV27_FICCA</name>
<dbReference type="Gene3D" id="1.25.40.10">
    <property type="entry name" value="Tetratricopeptide repeat domain"/>
    <property type="match status" value="3"/>
</dbReference>
<dbReference type="NCBIfam" id="TIGR00756">
    <property type="entry name" value="PPR"/>
    <property type="match status" value="3"/>
</dbReference>
<feature type="repeat" description="PPR" evidence="2">
    <location>
        <begin position="223"/>
        <end position="253"/>
    </location>
</feature>
<evidence type="ECO:0000256" key="2">
    <source>
        <dbReference type="PROSITE-ProRule" id="PRU00708"/>
    </source>
</evidence>
<dbReference type="PANTHER" id="PTHR47926">
    <property type="entry name" value="PENTATRICOPEPTIDE REPEAT-CONTAINING PROTEIN"/>
    <property type="match status" value="1"/>
</dbReference>
<dbReference type="PANTHER" id="PTHR47926:SF436">
    <property type="entry name" value="PENTATRICOPEPTIDE REPEAT-CONTAINING PROTEIN ELI1, CHLOROPLASTIC-LIKE ISOFORM X2"/>
    <property type="match status" value="1"/>
</dbReference>
<evidence type="ECO:0000313" key="4">
    <source>
        <dbReference type="Proteomes" id="UP001187192"/>
    </source>
</evidence>
<keyword evidence="4" id="KW-1185">Reference proteome</keyword>
<sequence length="575" mass="64050">MPRAKGYFVSILIKATCINNKHNGSATKIKNITKVISSHCKTLNHLHQLHAHCLVSDHNDDIFLNAFLHALLSLLTSQSLPCHHISSLNLSRTHVKSTSSLTYALSLFNLIKHPTTFSFNNIIRAHTLLLSLSSSLSPLVLFDRMRRLDLRPDSHTFPFVLAACALLGPTFALPFSQALHCQALKFGFNGDSFVLNSLIRVYSLSGFLTYARQMFDESPSNRDIVSHNILIDGHVKSGEISIARQLFDEMPDRDSVSWGTIIVGYSQSNHCDEAISLFYRMLELGFTPDSVALVSALSACAKLGDLDRGREIHEYVKQNGIRLNPFLTTGLVDFYAKCGCIDIAKEIFDTRASSEKISLCTWNAMIVGFAMHGLGDLSLSYFRRMINEGTKPDGVTFLGVLVGCSHAGLVEQARELFDDMERIYIVPRELKHYGCMADLLGRAGRIQEAIDMIRAMPMGGDVFVWGGLLAGCRLHAGNVEAAEEAAERVMELRPEDGGVYSIMAGVYANAEQWDDVVRIRRWRDSRRVVKKNAGCSLIRLEGVTHEFVAGDDLHDQSDEIYSLLNGLEKHQHETY</sequence>
<proteinExistence type="predicted"/>
<dbReference type="GO" id="GO:0009451">
    <property type="term" value="P:RNA modification"/>
    <property type="evidence" value="ECO:0007669"/>
    <property type="project" value="InterPro"/>
</dbReference>
<dbReference type="AlphaFoldDB" id="A0AA88DV27"/>
<evidence type="ECO:0008006" key="5">
    <source>
        <dbReference type="Google" id="ProtNLM"/>
    </source>
</evidence>
<dbReference type="PROSITE" id="PS51375">
    <property type="entry name" value="PPR"/>
    <property type="match status" value="5"/>
</dbReference>
<dbReference type="FunFam" id="1.25.40.10:FF:000184">
    <property type="entry name" value="Pentatricopeptide repeat-containing protein, chloroplastic"/>
    <property type="match status" value="1"/>
</dbReference>
<evidence type="ECO:0000313" key="3">
    <source>
        <dbReference type="EMBL" id="GMN62199.1"/>
    </source>
</evidence>
<organism evidence="3 4">
    <name type="scientific">Ficus carica</name>
    <name type="common">Common fig</name>
    <dbReference type="NCBI Taxonomy" id="3494"/>
    <lineage>
        <taxon>Eukaryota</taxon>
        <taxon>Viridiplantae</taxon>
        <taxon>Streptophyta</taxon>
        <taxon>Embryophyta</taxon>
        <taxon>Tracheophyta</taxon>
        <taxon>Spermatophyta</taxon>
        <taxon>Magnoliopsida</taxon>
        <taxon>eudicotyledons</taxon>
        <taxon>Gunneridae</taxon>
        <taxon>Pentapetalae</taxon>
        <taxon>rosids</taxon>
        <taxon>fabids</taxon>
        <taxon>Rosales</taxon>
        <taxon>Moraceae</taxon>
        <taxon>Ficeae</taxon>
        <taxon>Ficus</taxon>
    </lineage>
</organism>
<dbReference type="EMBL" id="BTGU01000125">
    <property type="protein sequence ID" value="GMN62199.1"/>
    <property type="molecule type" value="Genomic_DNA"/>
</dbReference>
<evidence type="ECO:0000256" key="1">
    <source>
        <dbReference type="ARBA" id="ARBA00022737"/>
    </source>
</evidence>
<reference evidence="3" key="1">
    <citation type="submission" date="2023-07" db="EMBL/GenBank/DDBJ databases">
        <title>draft genome sequence of fig (Ficus carica).</title>
        <authorList>
            <person name="Takahashi T."/>
            <person name="Nishimura K."/>
        </authorList>
    </citation>
    <scope>NUCLEOTIDE SEQUENCE</scope>
</reference>
<dbReference type="Pfam" id="PF20431">
    <property type="entry name" value="E_motif"/>
    <property type="match status" value="1"/>
</dbReference>
<dbReference type="Proteomes" id="UP001187192">
    <property type="component" value="Unassembled WGS sequence"/>
</dbReference>
<keyword evidence="1" id="KW-0677">Repeat</keyword>
<gene>
    <name evidence="3" type="ORF">TIFTF001_031281</name>
</gene>
<dbReference type="Pfam" id="PF01535">
    <property type="entry name" value="PPR"/>
    <property type="match status" value="6"/>
</dbReference>
<dbReference type="SUPFAM" id="SSF48452">
    <property type="entry name" value="TPR-like"/>
    <property type="match status" value="1"/>
</dbReference>
<feature type="repeat" description="PPR" evidence="2">
    <location>
        <begin position="289"/>
        <end position="323"/>
    </location>
</feature>
<feature type="repeat" description="PPR" evidence="2">
    <location>
        <begin position="358"/>
        <end position="392"/>
    </location>
</feature>
<dbReference type="InterPro" id="IPR002885">
    <property type="entry name" value="PPR_rpt"/>
</dbReference>